<comment type="caution">
    <text evidence="2">The sequence shown here is derived from an EMBL/GenBank/DDBJ whole genome shotgun (WGS) entry which is preliminary data.</text>
</comment>
<dbReference type="EMBL" id="BNAV01000013">
    <property type="protein sequence ID" value="GHF79850.1"/>
    <property type="molecule type" value="Genomic_DNA"/>
</dbReference>
<reference evidence="2" key="2">
    <citation type="submission" date="2020-09" db="EMBL/GenBank/DDBJ databases">
        <authorList>
            <person name="Sun Q."/>
            <person name="Zhou Y."/>
        </authorList>
    </citation>
    <scope>NUCLEOTIDE SEQUENCE</scope>
    <source>
        <strain evidence="2">CGMCC 4.7679</strain>
    </source>
</reference>
<gene>
    <name evidence="2" type="ORF">GCM10017566_62580</name>
</gene>
<feature type="compositionally biased region" description="Polar residues" evidence="1">
    <location>
        <begin position="1"/>
        <end position="18"/>
    </location>
</feature>
<sequence length="75" mass="8071">MRPNSVSSYSTRGGNVAQTVLHPDRAPPEPDGFHQDRADTAHRIEHQLAGRRVADNGWRTTSGSIFAGCAVEVGT</sequence>
<protein>
    <submittedName>
        <fullName evidence="2">Uncharacterized protein</fullName>
    </submittedName>
</protein>
<evidence type="ECO:0000313" key="2">
    <source>
        <dbReference type="EMBL" id="GHF79850.1"/>
    </source>
</evidence>
<evidence type="ECO:0000256" key="1">
    <source>
        <dbReference type="SAM" id="MobiDB-lite"/>
    </source>
</evidence>
<dbReference type="Proteomes" id="UP000658656">
    <property type="component" value="Unassembled WGS sequence"/>
</dbReference>
<proteinExistence type="predicted"/>
<evidence type="ECO:0000313" key="3">
    <source>
        <dbReference type="Proteomes" id="UP000658656"/>
    </source>
</evidence>
<name>A0A8H9J0K4_9PSEU</name>
<keyword evidence="3" id="KW-1185">Reference proteome</keyword>
<organism evidence="2 3">
    <name type="scientific">Amycolatopsis bartoniae</name>
    <dbReference type="NCBI Taxonomy" id="941986"/>
    <lineage>
        <taxon>Bacteria</taxon>
        <taxon>Bacillati</taxon>
        <taxon>Actinomycetota</taxon>
        <taxon>Actinomycetes</taxon>
        <taxon>Pseudonocardiales</taxon>
        <taxon>Pseudonocardiaceae</taxon>
        <taxon>Amycolatopsis</taxon>
    </lineage>
</organism>
<accession>A0A8H9J0K4</accession>
<reference evidence="2" key="1">
    <citation type="journal article" date="2014" name="Int. J. Syst. Evol. Microbiol.">
        <title>Complete genome sequence of Corynebacterium casei LMG S-19264T (=DSM 44701T), isolated from a smear-ripened cheese.</title>
        <authorList>
            <consortium name="US DOE Joint Genome Institute (JGI-PGF)"/>
            <person name="Walter F."/>
            <person name="Albersmeier A."/>
            <person name="Kalinowski J."/>
            <person name="Ruckert C."/>
        </authorList>
    </citation>
    <scope>NUCLEOTIDE SEQUENCE</scope>
    <source>
        <strain evidence="2">CGMCC 4.7679</strain>
    </source>
</reference>
<feature type="compositionally biased region" description="Basic and acidic residues" evidence="1">
    <location>
        <begin position="22"/>
        <end position="37"/>
    </location>
</feature>
<feature type="region of interest" description="Disordered" evidence="1">
    <location>
        <begin position="1"/>
        <end position="37"/>
    </location>
</feature>
<dbReference type="AlphaFoldDB" id="A0A8H9J0K4"/>